<dbReference type="PANTHER" id="PTHR34296:SF2">
    <property type="entry name" value="ABC TRANSPORTER GUANOSINE-BINDING PROTEIN NUPN"/>
    <property type="match status" value="1"/>
</dbReference>
<keyword evidence="4 7" id="KW-0732">Signal</keyword>
<evidence type="ECO:0000256" key="3">
    <source>
        <dbReference type="ARBA" id="ARBA00022475"/>
    </source>
</evidence>
<dbReference type="AlphaFoldDB" id="A0A1G9A6I9"/>
<dbReference type="Gene3D" id="3.40.50.2300">
    <property type="match status" value="2"/>
</dbReference>
<dbReference type="STRING" id="393762.SAMN05660472_01075"/>
<dbReference type="OrthoDB" id="9769871at2"/>
<sequence>MFNKKRVKFFVMLVVIGSLMFSLIGCGNQEQQPGQSSEESARVALVFTTAGRGDKNFNDMAYDGLAKAKEELGIEFHYGEPQSQGDYESQLSNFAESGEYDLIIALGFDQKDALEVVAQDFPEQNFLIIDTDMGDMPNVSAISTRWEEQTFLSGVIAGYLTQSDESLSTEENIVGVVLGVDAPFLRAGVAGFMAGAKYINPSVEILQGVVGAFNDPGTAQEIALSMYGRGADVIQHIAGASGLGVFEAASNENRYAIGVGANQNYINPDVVVATSIRNVHEIIYQEIESLINGDWTPGDKNWGIAENAVGYSVEQSNISLPQDFLEILEAIRTNIVSGELVLPNAIEDVEEWAQNNKYIQ</sequence>
<feature type="chain" id="PRO_5011655508" evidence="7">
    <location>
        <begin position="28"/>
        <end position="360"/>
    </location>
</feature>
<dbReference type="Pfam" id="PF02608">
    <property type="entry name" value="Bmp"/>
    <property type="match status" value="1"/>
</dbReference>
<evidence type="ECO:0000256" key="1">
    <source>
        <dbReference type="ARBA" id="ARBA00004193"/>
    </source>
</evidence>
<accession>A0A1G9A6I9</accession>
<dbReference type="GO" id="GO:0005886">
    <property type="term" value="C:plasma membrane"/>
    <property type="evidence" value="ECO:0007669"/>
    <property type="project" value="UniProtKB-SubCell"/>
</dbReference>
<evidence type="ECO:0000256" key="6">
    <source>
        <dbReference type="ARBA" id="ARBA00023288"/>
    </source>
</evidence>
<reference evidence="9 10" key="1">
    <citation type="submission" date="2016-10" db="EMBL/GenBank/DDBJ databases">
        <authorList>
            <person name="de Groot N.N."/>
        </authorList>
    </citation>
    <scope>NUCLEOTIDE SEQUENCE [LARGE SCALE GENOMIC DNA]</scope>
    <source>
        <strain evidence="9 10">DSM 18346</strain>
    </source>
</reference>
<dbReference type="EMBL" id="FNFP01000001">
    <property type="protein sequence ID" value="SDK22992.1"/>
    <property type="molecule type" value="Genomic_DNA"/>
</dbReference>
<evidence type="ECO:0000256" key="7">
    <source>
        <dbReference type="SAM" id="SignalP"/>
    </source>
</evidence>
<dbReference type="InterPro" id="IPR003760">
    <property type="entry name" value="PnrA-like"/>
</dbReference>
<feature type="signal peptide" evidence="7">
    <location>
        <begin position="1"/>
        <end position="27"/>
    </location>
</feature>
<dbReference type="PANTHER" id="PTHR34296">
    <property type="entry name" value="TRANSCRIPTIONAL ACTIVATOR PROTEIN MED"/>
    <property type="match status" value="1"/>
</dbReference>
<dbReference type="SUPFAM" id="SSF53822">
    <property type="entry name" value="Periplasmic binding protein-like I"/>
    <property type="match status" value="1"/>
</dbReference>
<evidence type="ECO:0000256" key="4">
    <source>
        <dbReference type="ARBA" id="ARBA00022729"/>
    </source>
</evidence>
<dbReference type="InterPro" id="IPR028082">
    <property type="entry name" value="Peripla_BP_I"/>
</dbReference>
<protein>
    <submittedName>
        <fullName evidence="9">Basic membrane protein A</fullName>
    </submittedName>
</protein>
<feature type="domain" description="ABC transporter substrate-binding protein PnrA-like" evidence="8">
    <location>
        <begin position="43"/>
        <end position="327"/>
    </location>
</feature>
<dbReference type="Proteomes" id="UP000198718">
    <property type="component" value="Unassembled WGS sequence"/>
</dbReference>
<comment type="subcellular location">
    <subcellularLocation>
        <location evidence="1">Cell membrane</location>
        <topology evidence="1">Lipid-anchor</topology>
    </subcellularLocation>
</comment>
<gene>
    <name evidence="9" type="ORF">SAMN05660472_01075</name>
</gene>
<keyword evidence="6" id="KW-0449">Lipoprotein</keyword>
<comment type="similarity">
    <text evidence="2">Belongs to the BMP lipoprotein family.</text>
</comment>
<evidence type="ECO:0000259" key="8">
    <source>
        <dbReference type="Pfam" id="PF02608"/>
    </source>
</evidence>
<evidence type="ECO:0000256" key="5">
    <source>
        <dbReference type="ARBA" id="ARBA00023136"/>
    </source>
</evidence>
<keyword evidence="10" id="KW-1185">Reference proteome</keyword>
<evidence type="ECO:0000313" key="10">
    <source>
        <dbReference type="Proteomes" id="UP000198718"/>
    </source>
</evidence>
<dbReference type="RefSeq" id="WP_090551322.1">
    <property type="nucleotide sequence ID" value="NZ_FNFP01000001.1"/>
</dbReference>
<organism evidence="9 10">
    <name type="scientific">Natronincola ferrireducens</name>
    <dbReference type="NCBI Taxonomy" id="393762"/>
    <lineage>
        <taxon>Bacteria</taxon>
        <taxon>Bacillati</taxon>
        <taxon>Bacillota</taxon>
        <taxon>Clostridia</taxon>
        <taxon>Peptostreptococcales</taxon>
        <taxon>Natronincolaceae</taxon>
        <taxon>Natronincola</taxon>
    </lineage>
</organism>
<dbReference type="CDD" id="cd19964">
    <property type="entry name" value="PBP1_BMP-like"/>
    <property type="match status" value="1"/>
</dbReference>
<evidence type="ECO:0000313" key="9">
    <source>
        <dbReference type="EMBL" id="SDK22992.1"/>
    </source>
</evidence>
<keyword evidence="5" id="KW-0472">Membrane</keyword>
<evidence type="ECO:0000256" key="2">
    <source>
        <dbReference type="ARBA" id="ARBA00008610"/>
    </source>
</evidence>
<keyword evidence="3" id="KW-1003">Cell membrane</keyword>
<dbReference type="InterPro" id="IPR050957">
    <property type="entry name" value="BMP_lipoprotein"/>
</dbReference>
<proteinExistence type="inferred from homology"/>
<dbReference type="PROSITE" id="PS51257">
    <property type="entry name" value="PROKAR_LIPOPROTEIN"/>
    <property type="match status" value="1"/>
</dbReference>
<name>A0A1G9A6I9_9FIRM</name>